<keyword evidence="9" id="KW-0472">Membrane</keyword>
<dbReference type="InterPro" id="IPR003439">
    <property type="entry name" value="ABC_transporter-like_ATP-bd"/>
</dbReference>
<gene>
    <name evidence="11" type="ORF">HMPREF1705_02616</name>
</gene>
<reference evidence="12" key="1">
    <citation type="submission" date="2012-09" db="EMBL/GenBank/DDBJ databases">
        <authorList>
            <person name="Weinstock G."/>
            <person name="Sodergren E."/>
            <person name="Clifton S."/>
            <person name="Fulton L."/>
            <person name="Fulton B."/>
            <person name="Courtney L."/>
            <person name="Fronick C."/>
            <person name="Harrison M."/>
            <person name="Strong C."/>
            <person name="Farmer C."/>
            <person name="Delehaunty K."/>
            <person name="Markovic C."/>
            <person name="Hall O."/>
            <person name="Minx P."/>
            <person name="Tomlinson C."/>
            <person name="Mitreva M."/>
            <person name="Nelson J."/>
            <person name="Hou S."/>
            <person name="Wollam A."/>
            <person name="Pepin K.H."/>
            <person name="Johnson M."/>
            <person name="Bhonagiri V."/>
            <person name="Nash W.E."/>
            <person name="Suruliraj S."/>
            <person name="Warren W."/>
            <person name="Chinwalla A."/>
            <person name="Mardis E.R."/>
            <person name="Wilson R.K."/>
        </authorList>
    </citation>
    <scope>NUCLEOTIDE SEQUENCE [LARGE SCALE GENOMIC DNA]</scope>
    <source>
        <strain evidence="12">OS1</strain>
    </source>
</reference>
<keyword evidence="4" id="KW-1003">Cell membrane</keyword>
<dbReference type="Gene3D" id="3.40.50.300">
    <property type="entry name" value="P-loop containing nucleotide triphosphate hydrolases"/>
    <property type="match status" value="1"/>
</dbReference>
<proteinExistence type="inferred from homology"/>
<dbReference type="SUPFAM" id="SSF52540">
    <property type="entry name" value="P-loop containing nucleoside triphosphate hydrolases"/>
    <property type="match status" value="1"/>
</dbReference>
<dbReference type="Proteomes" id="UP000005273">
    <property type="component" value="Unassembled WGS sequence"/>
</dbReference>
<organism evidence="11 12">
    <name type="scientific">Acetomicrobium hydrogeniformans ATCC BAA-1850</name>
    <dbReference type="NCBI Taxonomy" id="592015"/>
    <lineage>
        <taxon>Bacteria</taxon>
        <taxon>Thermotogati</taxon>
        <taxon>Synergistota</taxon>
        <taxon>Synergistia</taxon>
        <taxon>Synergistales</taxon>
        <taxon>Acetomicrobiaceae</taxon>
        <taxon>Acetomicrobium</taxon>
    </lineage>
</organism>
<dbReference type="GO" id="GO:0016887">
    <property type="term" value="F:ATP hydrolysis activity"/>
    <property type="evidence" value="ECO:0007669"/>
    <property type="project" value="InterPro"/>
</dbReference>
<accession>A0A0T5XBT0</accession>
<evidence type="ECO:0000256" key="6">
    <source>
        <dbReference type="ARBA" id="ARBA00022741"/>
    </source>
</evidence>
<dbReference type="GO" id="GO:0005886">
    <property type="term" value="C:plasma membrane"/>
    <property type="evidence" value="ECO:0007669"/>
    <property type="project" value="UniProtKB-SubCell"/>
</dbReference>
<name>A0A0T5XBT0_9BACT</name>
<dbReference type="GO" id="GO:0005524">
    <property type="term" value="F:ATP binding"/>
    <property type="evidence" value="ECO:0007669"/>
    <property type="project" value="UniProtKB-KW"/>
</dbReference>
<dbReference type="PROSITE" id="PS50893">
    <property type="entry name" value="ABC_TRANSPORTER_2"/>
    <property type="match status" value="1"/>
</dbReference>
<dbReference type="RefSeq" id="WP_009201976.1">
    <property type="nucleotide sequence ID" value="NZ_ACJX03000001.1"/>
</dbReference>
<keyword evidence="6" id="KW-0547">Nucleotide-binding</keyword>
<keyword evidence="12" id="KW-1185">Reference proteome</keyword>
<dbReference type="OrthoDB" id="8481147at2"/>
<evidence type="ECO:0000256" key="3">
    <source>
        <dbReference type="ARBA" id="ARBA00022448"/>
    </source>
</evidence>
<dbReference type="STRING" id="592015.HMPREF1705_02616"/>
<evidence type="ECO:0000313" key="11">
    <source>
        <dbReference type="EMBL" id="KRT35390.1"/>
    </source>
</evidence>
<comment type="caution">
    <text evidence="11">The sequence shown here is derived from an EMBL/GenBank/DDBJ whole genome shotgun (WGS) entry which is preliminary data.</text>
</comment>
<keyword evidence="3" id="KW-0813">Transport</keyword>
<evidence type="ECO:0000256" key="9">
    <source>
        <dbReference type="ARBA" id="ARBA00023136"/>
    </source>
</evidence>
<dbReference type="InterPro" id="IPR027417">
    <property type="entry name" value="P-loop_NTPase"/>
</dbReference>
<dbReference type="Pfam" id="PF00005">
    <property type="entry name" value="ABC_tran"/>
    <property type="match status" value="1"/>
</dbReference>
<evidence type="ECO:0000256" key="7">
    <source>
        <dbReference type="ARBA" id="ARBA00022840"/>
    </source>
</evidence>
<comment type="subcellular location">
    <subcellularLocation>
        <location evidence="1">Cell membrane</location>
        <topology evidence="1">Peripheral membrane protein</topology>
    </subcellularLocation>
</comment>
<evidence type="ECO:0000256" key="1">
    <source>
        <dbReference type="ARBA" id="ARBA00004202"/>
    </source>
</evidence>
<evidence type="ECO:0000256" key="8">
    <source>
        <dbReference type="ARBA" id="ARBA00022967"/>
    </source>
</evidence>
<keyword evidence="5" id="KW-0997">Cell inner membrane</keyword>
<dbReference type="AlphaFoldDB" id="A0A0T5XBT0"/>
<feature type="domain" description="ABC transporter" evidence="10">
    <location>
        <begin position="2"/>
        <end position="246"/>
    </location>
</feature>
<dbReference type="InterPro" id="IPR050388">
    <property type="entry name" value="ABC_Ni/Peptide_Import"/>
</dbReference>
<sequence>MMEISHLSVTYPNGIKAVTDANLMLSPGEIVALVGESGSGKSSLLYASLALLPRGSKTSGEVFLDGMNFLSLPHDRKRQFRWKKVSLVLQGSMNSFTPVLAMERQFVEAMQEHLNMKETDAAARAGELLEEVGLDRKFLRRFPHEMSGGQKQRCAIAMALCCSPDYLLADEPTTALDVITQAEIIDLLKRIVKARNMGMLMVTHDLALAASIANKISVMHRSRIVETAERDRIINDPKHPHTASLIRSLRTMEEEH</sequence>
<evidence type="ECO:0000313" key="12">
    <source>
        <dbReference type="Proteomes" id="UP000005273"/>
    </source>
</evidence>
<evidence type="ECO:0000256" key="2">
    <source>
        <dbReference type="ARBA" id="ARBA00005417"/>
    </source>
</evidence>
<evidence type="ECO:0000256" key="5">
    <source>
        <dbReference type="ARBA" id="ARBA00022519"/>
    </source>
</evidence>
<dbReference type="SMART" id="SM00382">
    <property type="entry name" value="AAA"/>
    <property type="match status" value="1"/>
</dbReference>
<comment type="similarity">
    <text evidence="2">Belongs to the ABC transporter superfamily.</text>
</comment>
<keyword evidence="8" id="KW-1278">Translocase</keyword>
<dbReference type="InterPro" id="IPR003593">
    <property type="entry name" value="AAA+_ATPase"/>
</dbReference>
<dbReference type="PANTHER" id="PTHR43297:SF14">
    <property type="entry name" value="ATPASE AAA-TYPE CORE DOMAIN-CONTAINING PROTEIN"/>
    <property type="match status" value="1"/>
</dbReference>
<dbReference type="CDD" id="cd03257">
    <property type="entry name" value="ABC_NikE_OppD_transporters"/>
    <property type="match status" value="1"/>
</dbReference>
<dbReference type="PANTHER" id="PTHR43297">
    <property type="entry name" value="OLIGOPEPTIDE TRANSPORT ATP-BINDING PROTEIN APPD"/>
    <property type="match status" value="1"/>
</dbReference>
<keyword evidence="7 11" id="KW-0067">ATP-binding</keyword>
<dbReference type="EMBL" id="ACJX03000001">
    <property type="protein sequence ID" value="KRT35390.1"/>
    <property type="molecule type" value="Genomic_DNA"/>
</dbReference>
<evidence type="ECO:0000259" key="10">
    <source>
        <dbReference type="PROSITE" id="PS50893"/>
    </source>
</evidence>
<protein>
    <submittedName>
        <fullName evidence="11">Oligopeptide transport ATP-binding protein OppD family protein</fullName>
    </submittedName>
</protein>
<evidence type="ECO:0000256" key="4">
    <source>
        <dbReference type="ARBA" id="ARBA00022475"/>
    </source>
</evidence>
<dbReference type="eggNOG" id="COG0444">
    <property type="taxonomic scope" value="Bacteria"/>
</dbReference>